<evidence type="ECO:0000256" key="2">
    <source>
        <dbReference type="SAM" id="SignalP"/>
    </source>
</evidence>
<dbReference type="Pfam" id="PF08757">
    <property type="entry name" value="CotH"/>
    <property type="match status" value="1"/>
</dbReference>
<dbReference type="Pfam" id="PF00932">
    <property type="entry name" value="LTD"/>
    <property type="match status" value="1"/>
</dbReference>
<evidence type="ECO:0000259" key="3">
    <source>
        <dbReference type="PROSITE" id="PS51841"/>
    </source>
</evidence>
<feature type="signal peptide" evidence="2">
    <location>
        <begin position="1"/>
        <end position="20"/>
    </location>
</feature>
<sequence length="799" mass="91488">MRVFARLILLVLLSCCFVPGRSTLRARAVPTLSEWEPGLEGDAVSRSARSQRLLRPGAGFYARSVTVTLPDRVRYTLDGSTPTKASLLSEGEITIRKTTVLRYAAFNADGKRTSPVAGATYFIGEPRSRLLTLSIGIDPWRLFDPANGWFKPGYGADPGHWKQPGANWWTSREHPAHLDLIEPEGANNERSVFSGTTGFRMFGGMSRLHPQKSFSISARKKYGEKRIRHQLFGKNGADSFKFLVARNAGSDWNRSYIRDVLLTGLLQDESWDLERQAGRPVQVYINGEYWGIYHLREKINARFLSDRHPEVDKDKLDLIEHEHTVKQGSIGEYQKLRSFVESKDLSNPENYRRLGRMMDIDNYQRLQIAQTYFDNRDAGGNIRYWKPKTAGSRWRWILYDVDQGFGLHQEEGYLRNTLEFYTEANGPAWPNPPWSTLFQRKLLANTEYRRYFVNRTLDYLHTDFAPVTVAAAIERRVAALEHDMPRQLKRWKGKEKNWRIHLDRIRAFGENRPAHLREHLREYFGAGGDRMVTIVATPGGYIEVNKNIRVDEERYKGTYFQNFPLHLRTVAHNGFRLSEANSQVVKRSAGPEGYALDLNAERSYHFEAAFEPYDHPLIDQVIFNEVCPRSKASGDWVELYNRTEETVDLTGWRLTDHHHETRLPSARIDPGDYLVVCRDIARFRETYPFAHNVIEGLPFGIDKKREKLALYSSQGAYVNAIAFEVEEPDTAYVQALVLPGLDNTDVRHWALQSGEGTPCAANPEYLETAVISRQGYWLRIGVGVGVLLLVGLVRGMRGE</sequence>
<accession>A0A5C7FQ66</accession>
<organism evidence="4 5">
    <name type="scientific">Neolewinella aurantiaca</name>
    <dbReference type="NCBI Taxonomy" id="2602767"/>
    <lineage>
        <taxon>Bacteria</taxon>
        <taxon>Pseudomonadati</taxon>
        <taxon>Bacteroidota</taxon>
        <taxon>Saprospiria</taxon>
        <taxon>Saprospirales</taxon>
        <taxon>Lewinellaceae</taxon>
        <taxon>Neolewinella</taxon>
    </lineage>
</organism>
<feature type="chain" id="PRO_5022944687" description="LTD domain-containing protein" evidence="2">
    <location>
        <begin position="21"/>
        <end position="799"/>
    </location>
</feature>
<comment type="caution">
    <text evidence="4">The sequence shown here is derived from an EMBL/GenBank/DDBJ whole genome shotgun (WGS) entry which is preliminary data.</text>
</comment>
<reference evidence="4 5" key="1">
    <citation type="submission" date="2019-08" db="EMBL/GenBank/DDBJ databases">
        <title>Lewinella sp. strain SSH13 Genome sequencing and assembly.</title>
        <authorList>
            <person name="Kim I."/>
        </authorList>
    </citation>
    <scope>NUCLEOTIDE SEQUENCE [LARGE SCALE GENOMIC DNA]</scope>
    <source>
        <strain evidence="4 5">SSH13</strain>
    </source>
</reference>
<dbReference type="OrthoDB" id="9806464at2"/>
<dbReference type="Proteomes" id="UP000321907">
    <property type="component" value="Unassembled WGS sequence"/>
</dbReference>
<protein>
    <recommendedName>
        <fullName evidence="3">LTD domain-containing protein</fullName>
    </recommendedName>
</protein>
<keyword evidence="1" id="KW-0472">Membrane</keyword>
<dbReference type="EMBL" id="VOXD01000010">
    <property type="protein sequence ID" value="TXF89932.1"/>
    <property type="molecule type" value="Genomic_DNA"/>
</dbReference>
<feature type="domain" description="LTD" evidence="3">
    <location>
        <begin position="606"/>
        <end position="736"/>
    </location>
</feature>
<keyword evidence="5" id="KW-1185">Reference proteome</keyword>
<dbReference type="InterPro" id="IPR036415">
    <property type="entry name" value="Lamin_tail_dom_sf"/>
</dbReference>
<evidence type="ECO:0000313" key="5">
    <source>
        <dbReference type="Proteomes" id="UP000321907"/>
    </source>
</evidence>
<dbReference type="Gene3D" id="2.60.40.1260">
    <property type="entry name" value="Lamin Tail domain"/>
    <property type="match status" value="1"/>
</dbReference>
<evidence type="ECO:0000256" key="1">
    <source>
        <dbReference type="SAM" id="Phobius"/>
    </source>
</evidence>
<dbReference type="InterPro" id="IPR059177">
    <property type="entry name" value="GH29D-like_dom"/>
</dbReference>
<dbReference type="InterPro" id="IPR001322">
    <property type="entry name" value="Lamin_tail_dom"/>
</dbReference>
<feature type="transmembrane region" description="Helical" evidence="1">
    <location>
        <begin position="776"/>
        <end position="793"/>
    </location>
</feature>
<dbReference type="SUPFAM" id="SSF74853">
    <property type="entry name" value="Lamin A/C globular tail domain"/>
    <property type="match status" value="1"/>
</dbReference>
<dbReference type="InterPro" id="IPR014867">
    <property type="entry name" value="Spore_coat_CotH_CotH2/3/7"/>
</dbReference>
<keyword evidence="1" id="KW-0812">Transmembrane</keyword>
<name>A0A5C7FQ66_9BACT</name>
<dbReference type="AlphaFoldDB" id="A0A5C7FQ66"/>
<evidence type="ECO:0000313" key="4">
    <source>
        <dbReference type="EMBL" id="TXF89932.1"/>
    </source>
</evidence>
<keyword evidence="2" id="KW-0732">Signal</keyword>
<proteinExistence type="predicted"/>
<dbReference type="PROSITE" id="PS51841">
    <property type="entry name" value="LTD"/>
    <property type="match status" value="1"/>
</dbReference>
<gene>
    <name evidence="4" type="ORF">FUA23_08210</name>
</gene>
<dbReference type="Pfam" id="PF13290">
    <property type="entry name" value="CHB_HEX_C_1"/>
    <property type="match status" value="1"/>
</dbReference>
<keyword evidence="1" id="KW-1133">Transmembrane helix</keyword>